<sequence>MLNASITHEAQRIGNDGVTTTSIYREQLYRNAKNIWIERVLPKHDHQYDNHHSHSHQHLNFAEAAKHYSLDAKNKLNLNLIVPSEKMIVHLTEVDREMLGLSSCWSCQFSLVNPDSVKKMKVIKKNQGLTWYQAQNKVNKVTIIWDEKNKIARSVDIRGLDGRSYSLVKAEIKMVDRQAPWQNQKGYIKKDYADFSD</sequence>
<keyword evidence="2" id="KW-1185">Reference proteome</keyword>
<evidence type="ECO:0000313" key="2">
    <source>
        <dbReference type="Proteomes" id="UP000625711"/>
    </source>
</evidence>
<dbReference type="Proteomes" id="UP000625711">
    <property type="component" value="Unassembled WGS sequence"/>
</dbReference>
<name>A0A834IBS4_RHYFE</name>
<organism evidence="1 2">
    <name type="scientific">Rhynchophorus ferrugineus</name>
    <name type="common">Red palm weevil</name>
    <name type="synonym">Curculio ferrugineus</name>
    <dbReference type="NCBI Taxonomy" id="354439"/>
    <lineage>
        <taxon>Eukaryota</taxon>
        <taxon>Metazoa</taxon>
        <taxon>Ecdysozoa</taxon>
        <taxon>Arthropoda</taxon>
        <taxon>Hexapoda</taxon>
        <taxon>Insecta</taxon>
        <taxon>Pterygota</taxon>
        <taxon>Neoptera</taxon>
        <taxon>Endopterygota</taxon>
        <taxon>Coleoptera</taxon>
        <taxon>Polyphaga</taxon>
        <taxon>Cucujiformia</taxon>
        <taxon>Curculionidae</taxon>
        <taxon>Dryophthorinae</taxon>
        <taxon>Rhynchophorus</taxon>
    </lineage>
</organism>
<comment type="caution">
    <text evidence="1">The sequence shown here is derived from an EMBL/GenBank/DDBJ whole genome shotgun (WGS) entry which is preliminary data.</text>
</comment>
<evidence type="ECO:0000313" key="1">
    <source>
        <dbReference type="EMBL" id="KAF7276097.1"/>
    </source>
</evidence>
<reference evidence="1" key="1">
    <citation type="submission" date="2020-08" db="EMBL/GenBank/DDBJ databases">
        <title>Genome sequencing and assembly of the red palm weevil Rhynchophorus ferrugineus.</title>
        <authorList>
            <person name="Dias G.B."/>
            <person name="Bergman C.M."/>
            <person name="Manee M."/>
        </authorList>
    </citation>
    <scope>NUCLEOTIDE SEQUENCE</scope>
    <source>
        <strain evidence="1">AA-2017</strain>
        <tissue evidence="1">Whole larva</tissue>
    </source>
</reference>
<dbReference type="EMBL" id="JAACXV010008475">
    <property type="protein sequence ID" value="KAF7276097.1"/>
    <property type="molecule type" value="Genomic_DNA"/>
</dbReference>
<accession>A0A834IBS4</accession>
<protein>
    <submittedName>
        <fullName evidence="1">Uncharacterized protein</fullName>
    </submittedName>
</protein>
<proteinExistence type="predicted"/>
<gene>
    <name evidence="1" type="ORF">GWI33_010923</name>
</gene>
<dbReference type="AlphaFoldDB" id="A0A834IBS4"/>